<dbReference type="OrthoDB" id="78296at2759"/>
<accession>A0A3P7PBB4</accession>
<dbReference type="AlphaFoldDB" id="A0A3P7PBB4"/>
<keyword evidence="2" id="KW-1185">Reference proteome</keyword>
<gene>
    <name evidence="1" type="ORF">DILT_LOCUS11097</name>
</gene>
<dbReference type="EMBL" id="UYRU01061922">
    <property type="protein sequence ID" value="VDN15266.1"/>
    <property type="molecule type" value="Genomic_DNA"/>
</dbReference>
<proteinExistence type="predicted"/>
<evidence type="ECO:0000313" key="1">
    <source>
        <dbReference type="EMBL" id="VDN15266.1"/>
    </source>
</evidence>
<sequence>MTATVFLGEEWRSHPLSMFSDKYHEEQPEDKNLTRPVRKFYKKQNKLIRELESVVSLLDADDTARDEAVLTVQQQRQLIEKIKLFSKRAFVYWGYVYQLR</sequence>
<protein>
    <submittedName>
        <fullName evidence="1">Uncharacterized protein</fullName>
    </submittedName>
</protein>
<evidence type="ECO:0000313" key="2">
    <source>
        <dbReference type="Proteomes" id="UP000281553"/>
    </source>
</evidence>
<organism evidence="1 2">
    <name type="scientific">Dibothriocephalus latus</name>
    <name type="common">Fish tapeworm</name>
    <name type="synonym">Diphyllobothrium latum</name>
    <dbReference type="NCBI Taxonomy" id="60516"/>
    <lineage>
        <taxon>Eukaryota</taxon>
        <taxon>Metazoa</taxon>
        <taxon>Spiralia</taxon>
        <taxon>Lophotrochozoa</taxon>
        <taxon>Platyhelminthes</taxon>
        <taxon>Cestoda</taxon>
        <taxon>Eucestoda</taxon>
        <taxon>Diphyllobothriidea</taxon>
        <taxon>Diphyllobothriidae</taxon>
        <taxon>Dibothriocephalus</taxon>
    </lineage>
</organism>
<dbReference type="Proteomes" id="UP000281553">
    <property type="component" value="Unassembled WGS sequence"/>
</dbReference>
<reference evidence="1 2" key="1">
    <citation type="submission" date="2018-11" db="EMBL/GenBank/DDBJ databases">
        <authorList>
            <consortium name="Pathogen Informatics"/>
        </authorList>
    </citation>
    <scope>NUCLEOTIDE SEQUENCE [LARGE SCALE GENOMIC DNA]</scope>
</reference>
<name>A0A3P7PBB4_DIBLA</name>